<dbReference type="AlphaFoldDB" id="A0A0V0Q7P8"/>
<name>A0A0V0Q7P8_PSEPJ</name>
<gene>
    <name evidence="2" type="ORF">PPERSA_02213</name>
</gene>
<keyword evidence="3" id="KW-1185">Reference proteome</keyword>
<organism evidence="2 3">
    <name type="scientific">Pseudocohnilembus persalinus</name>
    <name type="common">Ciliate</name>
    <dbReference type="NCBI Taxonomy" id="266149"/>
    <lineage>
        <taxon>Eukaryota</taxon>
        <taxon>Sar</taxon>
        <taxon>Alveolata</taxon>
        <taxon>Ciliophora</taxon>
        <taxon>Intramacronucleata</taxon>
        <taxon>Oligohymenophorea</taxon>
        <taxon>Scuticociliatia</taxon>
        <taxon>Philasterida</taxon>
        <taxon>Pseudocohnilembidae</taxon>
        <taxon>Pseudocohnilembus</taxon>
    </lineage>
</organism>
<dbReference type="EMBL" id="LDAU01000258">
    <property type="protein sequence ID" value="KRW98269.1"/>
    <property type="molecule type" value="Genomic_DNA"/>
</dbReference>
<dbReference type="Proteomes" id="UP000054937">
    <property type="component" value="Unassembled WGS sequence"/>
</dbReference>
<evidence type="ECO:0000313" key="2">
    <source>
        <dbReference type="EMBL" id="KRW98269.1"/>
    </source>
</evidence>
<feature type="signal peptide" evidence="1">
    <location>
        <begin position="1"/>
        <end position="21"/>
    </location>
</feature>
<feature type="chain" id="PRO_5006867353" description="Transmembrane protein" evidence="1">
    <location>
        <begin position="22"/>
        <end position="264"/>
    </location>
</feature>
<evidence type="ECO:0000313" key="3">
    <source>
        <dbReference type="Proteomes" id="UP000054937"/>
    </source>
</evidence>
<accession>A0A0V0Q7P8</accession>
<comment type="caution">
    <text evidence="2">The sequence shown here is derived from an EMBL/GenBank/DDBJ whole genome shotgun (WGS) entry which is preliminary data.</text>
</comment>
<proteinExistence type="predicted"/>
<protein>
    <recommendedName>
        <fullName evidence="4">Transmembrane protein</fullName>
    </recommendedName>
</protein>
<keyword evidence="1" id="KW-0732">Signal</keyword>
<dbReference type="InParanoid" id="A0A0V0Q7P8"/>
<evidence type="ECO:0008006" key="4">
    <source>
        <dbReference type="Google" id="ProtNLM"/>
    </source>
</evidence>
<sequence>MNYFMSTIVLITFILVQETFCYKKQEFPKEKKGNFTMEQEEVIVQNLFDIEDEIGEIITLSTLGDMDIQTMQYFIYFYYEQWLEANSEEERVQIEQLLQNVISQGTSQFNITTQRSPNSHCQTCYNTRTLSGFYPNMYKYDPILGVRTIYSLSMPPKVGLSLQGIKLSSDIQIFIDITEEDGSYVPYANFTCKGSINVSYLKFNRFVTFNVNSFKLSEITYKQEQTQDGTVDEKQGSLFLEAFFQKIKYGINSYLYKNYLVIVS</sequence>
<reference evidence="2 3" key="1">
    <citation type="journal article" date="2015" name="Sci. Rep.">
        <title>Genome of the facultative scuticociliatosis pathogen Pseudocohnilembus persalinus provides insight into its virulence through horizontal gene transfer.</title>
        <authorList>
            <person name="Xiong J."/>
            <person name="Wang G."/>
            <person name="Cheng J."/>
            <person name="Tian M."/>
            <person name="Pan X."/>
            <person name="Warren A."/>
            <person name="Jiang C."/>
            <person name="Yuan D."/>
            <person name="Miao W."/>
        </authorList>
    </citation>
    <scope>NUCLEOTIDE SEQUENCE [LARGE SCALE GENOMIC DNA]</scope>
    <source>
        <strain evidence="2">36N120E</strain>
    </source>
</reference>
<dbReference type="Gene3D" id="3.15.20.10">
    <property type="entry name" value="Bactericidal permeability-increasing protein, domain 2"/>
    <property type="match status" value="1"/>
</dbReference>
<evidence type="ECO:0000256" key="1">
    <source>
        <dbReference type="SAM" id="SignalP"/>
    </source>
</evidence>